<reference evidence="13" key="1">
    <citation type="journal article" date="2019" name="Int. J. Syst. Evol. Microbiol.">
        <title>The Global Catalogue of Microorganisms (GCM) 10K type strain sequencing project: providing services to taxonomists for standard genome sequencing and annotation.</title>
        <authorList>
            <consortium name="The Broad Institute Genomics Platform"/>
            <consortium name="The Broad Institute Genome Sequencing Center for Infectious Disease"/>
            <person name="Wu L."/>
            <person name="Ma J."/>
        </authorList>
    </citation>
    <scope>NUCLEOTIDE SEQUENCE [LARGE SCALE GENOMIC DNA]</scope>
    <source>
        <strain evidence="13">CGMCC 4.7237</strain>
    </source>
</reference>
<comment type="cofactor">
    <cofactor evidence="2">
        <name>FAD</name>
        <dbReference type="ChEBI" id="CHEBI:57692"/>
    </cofactor>
</comment>
<dbReference type="Gene3D" id="3.40.50.80">
    <property type="entry name" value="Nucleotide-binding domain of ferredoxin-NADP reductase (FNR) module"/>
    <property type="match status" value="1"/>
</dbReference>
<dbReference type="EMBL" id="JBHSBB010000001">
    <property type="protein sequence ID" value="MFC4029945.1"/>
    <property type="molecule type" value="Genomic_DNA"/>
</dbReference>
<dbReference type="PROSITE" id="PS51384">
    <property type="entry name" value="FAD_FR"/>
    <property type="match status" value="1"/>
</dbReference>
<dbReference type="InterPro" id="IPR039261">
    <property type="entry name" value="FNR_nucleotide-bd"/>
</dbReference>
<dbReference type="Pfam" id="PF22290">
    <property type="entry name" value="DmmA-like_N"/>
    <property type="match status" value="1"/>
</dbReference>
<comment type="cofactor">
    <cofactor evidence="1">
        <name>FMN</name>
        <dbReference type="ChEBI" id="CHEBI:58210"/>
    </cofactor>
</comment>
<keyword evidence="9" id="KW-0411">Iron-sulfur</keyword>
<dbReference type="SUPFAM" id="SSF52343">
    <property type="entry name" value="Ferredoxin reductase-like, C-terminal NADP-linked domain"/>
    <property type="match status" value="1"/>
</dbReference>
<keyword evidence="5" id="KW-0001">2Fe-2S</keyword>
<evidence type="ECO:0000313" key="12">
    <source>
        <dbReference type="EMBL" id="MFC4029945.1"/>
    </source>
</evidence>
<organism evidence="12 13">
    <name type="scientific">Streptomyces polygonati</name>
    <dbReference type="NCBI Taxonomy" id="1617087"/>
    <lineage>
        <taxon>Bacteria</taxon>
        <taxon>Bacillati</taxon>
        <taxon>Actinomycetota</taxon>
        <taxon>Actinomycetes</taxon>
        <taxon>Kitasatosporales</taxon>
        <taxon>Streptomycetaceae</taxon>
        <taxon>Streptomyces</taxon>
    </lineage>
</organism>
<dbReference type="InterPro" id="IPR017927">
    <property type="entry name" value="FAD-bd_FR_type"/>
</dbReference>
<keyword evidence="6" id="KW-0479">Metal-binding</keyword>
<keyword evidence="4" id="KW-0288">FMN</keyword>
<evidence type="ECO:0000256" key="3">
    <source>
        <dbReference type="ARBA" id="ARBA00022630"/>
    </source>
</evidence>
<dbReference type="PANTHER" id="PTHR47354">
    <property type="entry name" value="NADH OXIDOREDUCTASE HCR"/>
    <property type="match status" value="1"/>
</dbReference>
<feature type="domain" description="2Fe-2S ferredoxin-type" evidence="10">
    <location>
        <begin position="241"/>
        <end position="326"/>
    </location>
</feature>
<dbReference type="InterPro" id="IPR036010">
    <property type="entry name" value="2Fe-2S_ferredoxin-like_sf"/>
</dbReference>
<dbReference type="InterPro" id="IPR001041">
    <property type="entry name" value="2Fe-2S_ferredoxin-type"/>
</dbReference>
<dbReference type="SUPFAM" id="SSF54292">
    <property type="entry name" value="2Fe-2S ferredoxin-like"/>
    <property type="match status" value="1"/>
</dbReference>
<accession>A0ABV8HD08</accession>
<dbReference type="CDD" id="cd06185">
    <property type="entry name" value="PDR_like"/>
    <property type="match status" value="1"/>
</dbReference>
<dbReference type="PRINTS" id="PR00409">
    <property type="entry name" value="PHDIOXRDTASE"/>
</dbReference>
<evidence type="ECO:0000256" key="2">
    <source>
        <dbReference type="ARBA" id="ARBA00001974"/>
    </source>
</evidence>
<evidence type="ECO:0000256" key="1">
    <source>
        <dbReference type="ARBA" id="ARBA00001917"/>
    </source>
</evidence>
<name>A0ABV8HD08_9ACTN</name>
<dbReference type="InterPro" id="IPR017938">
    <property type="entry name" value="Riboflavin_synthase-like_b-brl"/>
</dbReference>
<protein>
    <submittedName>
        <fullName evidence="12">PDR/VanB family oxidoreductase</fullName>
    </submittedName>
</protein>
<dbReference type="Gene3D" id="2.40.30.10">
    <property type="entry name" value="Translation factors"/>
    <property type="match status" value="1"/>
</dbReference>
<keyword evidence="3" id="KW-0285">Flavoprotein</keyword>
<dbReference type="PANTHER" id="PTHR47354:SF1">
    <property type="entry name" value="CARNITINE MONOOXYGENASE REDUCTASE SUBUNIT"/>
    <property type="match status" value="1"/>
</dbReference>
<sequence length="326" mass="34327">MTELAVFEARQLLVRQVRLEAAGVVSLTLVDPDGGELPAWAPGAHIDLRLPSGAVRQYSLCGPPDDPYSWTVAVLREERGRGGSAEVHDSALVGRTLQVRGPRNHFALVDAPHYLFLAGGIGVTPILAMVRRVAAAGASWELHYGGRSRAGMAFTGALTDVDADRVHIVPQDERGLLPLAELVEGAPEGTAVYCCGPEGMVEAATRACAALRPGALHIERFGAPPGAAPAAAGPPRGASGFTVELRHSGLTLAVPPDRTLLDVVREVAPDVGFSCEEGYCGSCETRVLAGVPEHHDSVLSDEERKRGDTMMICVGRSASELLVLDL</sequence>
<keyword evidence="13" id="KW-1185">Reference proteome</keyword>
<comment type="caution">
    <text evidence="12">The sequence shown here is derived from an EMBL/GenBank/DDBJ whole genome shotgun (WGS) entry which is preliminary data.</text>
</comment>
<evidence type="ECO:0000313" key="13">
    <source>
        <dbReference type="Proteomes" id="UP001595765"/>
    </source>
</evidence>
<dbReference type="CDD" id="cd00207">
    <property type="entry name" value="fer2"/>
    <property type="match status" value="1"/>
</dbReference>
<dbReference type="Pfam" id="PF00111">
    <property type="entry name" value="Fer2"/>
    <property type="match status" value="1"/>
</dbReference>
<evidence type="ECO:0000259" key="11">
    <source>
        <dbReference type="PROSITE" id="PS51384"/>
    </source>
</evidence>
<gene>
    <name evidence="12" type="ORF">ACFO3J_00505</name>
</gene>
<keyword evidence="7" id="KW-0560">Oxidoreductase</keyword>
<dbReference type="InterPro" id="IPR012675">
    <property type="entry name" value="Beta-grasp_dom_sf"/>
</dbReference>
<dbReference type="InterPro" id="IPR054582">
    <property type="entry name" value="DmmA-like_N"/>
</dbReference>
<dbReference type="Gene3D" id="3.10.20.30">
    <property type="match status" value="1"/>
</dbReference>
<evidence type="ECO:0000256" key="5">
    <source>
        <dbReference type="ARBA" id="ARBA00022714"/>
    </source>
</evidence>
<proteinExistence type="predicted"/>
<feature type="domain" description="FAD-binding FR-type" evidence="11">
    <location>
        <begin position="4"/>
        <end position="109"/>
    </location>
</feature>
<keyword evidence="8" id="KW-0408">Iron</keyword>
<evidence type="ECO:0000256" key="8">
    <source>
        <dbReference type="ARBA" id="ARBA00023004"/>
    </source>
</evidence>
<dbReference type="SUPFAM" id="SSF63380">
    <property type="entry name" value="Riboflavin synthase domain-like"/>
    <property type="match status" value="1"/>
</dbReference>
<evidence type="ECO:0000256" key="9">
    <source>
        <dbReference type="ARBA" id="ARBA00023014"/>
    </source>
</evidence>
<dbReference type="RefSeq" id="WP_386424638.1">
    <property type="nucleotide sequence ID" value="NZ_JBHSBB010000001.1"/>
</dbReference>
<dbReference type="InterPro" id="IPR006058">
    <property type="entry name" value="2Fe2S_fd_BS"/>
</dbReference>
<dbReference type="Proteomes" id="UP001595765">
    <property type="component" value="Unassembled WGS sequence"/>
</dbReference>
<evidence type="ECO:0000256" key="7">
    <source>
        <dbReference type="ARBA" id="ARBA00023002"/>
    </source>
</evidence>
<evidence type="ECO:0000259" key="10">
    <source>
        <dbReference type="PROSITE" id="PS51085"/>
    </source>
</evidence>
<dbReference type="InterPro" id="IPR050415">
    <property type="entry name" value="MRET"/>
</dbReference>
<dbReference type="PROSITE" id="PS51085">
    <property type="entry name" value="2FE2S_FER_2"/>
    <property type="match status" value="1"/>
</dbReference>
<evidence type="ECO:0000256" key="4">
    <source>
        <dbReference type="ARBA" id="ARBA00022643"/>
    </source>
</evidence>
<dbReference type="PROSITE" id="PS00197">
    <property type="entry name" value="2FE2S_FER_1"/>
    <property type="match status" value="1"/>
</dbReference>
<evidence type="ECO:0000256" key="6">
    <source>
        <dbReference type="ARBA" id="ARBA00022723"/>
    </source>
</evidence>